<evidence type="ECO:0000256" key="3">
    <source>
        <dbReference type="ARBA" id="ARBA00022704"/>
    </source>
</evidence>
<dbReference type="InterPro" id="IPR018073">
    <property type="entry name" value="Prot_inh_cystat_CS"/>
</dbReference>
<organism evidence="5 6">
    <name type="scientific">Diaphorina citri</name>
    <name type="common">Asian citrus psyllid</name>
    <dbReference type="NCBI Taxonomy" id="121845"/>
    <lineage>
        <taxon>Eukaryota</taxon>
        <taxon>Metazoa</taxon>
        <taxon>Ecdysozoa</taxon>
        <taxon>Arthropoda</taxon>
        <taxon>Hexapoda</taxon>
        <taxon>Insecta</taxon>
        <taxon>Pterygota</taxon>
        <taxon>Neoptera</taxon>
        <taxon>Paraneoptera</taxon>
        <taxon>Hemiptera</taxon>
        <taxon>Sternorrhyncha</taxon>
        <taxon>Psylloidea</taxon>
        <taxon>Psyllidae</taxon>
        <taxon>Diaphorininae</taxon>
        <taxon>Diaphorina</taxon>
    </lineage>
</organism>
<dbReference type="GO" id="GO:0005615">
    <property type="term" value="C:extracellular space"/>
    <property type="evidence" value="ECO:0007669"/>
    <property type="project" value="TreeGrafter"/>
</dbReference>
<dbReference type="CDD" id="cd00042">
    <property type="entry name" value="CY"/>
    <property type="match status" value="1"/>
</dbReference>
<comment type="similarity">
    <text evidence="1">Belongs to the cystatin family.</text>
</comment>
<dbReference type="InterPro" id="IPR046350">
    <property type="entry name" value="Cystatin_sf"/>
</dbReference>
<dbReference type="PROSITE" id="PS00287">
    <property type="entry name" value="CYSTATIN"/>
    <property type="match status" value="1"/>
</dbReference>
<dbReference type="Gene3D" id="3.10.450.10">
    <property type="match status" value="1"/>
</dbReference>
<keyword evidence="2" id="KW-0646">Protease inhibitor</keyword>
<keyword evidence="5" id="KW-1185">Reference proteome</keyword>
<dbReference type="SMART" id="SM00043">
    <property type="entry name" value="CY"/>
    <property type="match status" value="1"/>
</dbReference>
<dbReference type="KEGG" id="dci:113467867"/>
<dbReference type="Pfam" id="PF00031">
    <property type="entry name" value="Cystatin"/>
    <property type="match status" value="1"/>
</dbReference>
<dbReference type="GO" id="GO:0004869">
    <property type="term" value="F:cysteine-type endopeptidase inhibitor activity"/>
    <property type="evidence" value="ECO:0007669"/>
    <property type="project" value="UniProtKB-KW"/>
</dbReference>
<sequence length="220" mass="23820">MIQLDEIDGDNYRRIALDVLSIREQLILDGSVVQYSLTLVSMSTACVERKSLSGEEGCLKEQVAPMETCSVDCVRPVTSGEAPRVVRSVCAPQATLARRDIVGNPVDVATTDEEAADALSFAVGVICEGSSSTNKLGFLKLLSSSRQVVAGILFTFTLQVTRTSCEKTDSSTDCPIEGAGDESDPDFNQCVVKVWDQAWRNPRYTVTDLKCVRPNAKTTS</sequence>
<evidence type="ECO:0000259" key="4">
    <source>
        <dbReference type="SMART" id="SM00043"/>
    </source>
</evidence>
<dbReference type="PaxDb" id="121845-A0A3Q0IV33"/>
<evidence type="ECO:0000256" key="2">
    <source>
        <dbReference type="ARBA" id="ARBA00022690"/>
    </source>
</evidence>
<dbReference type="SUPFAM" id="SSF54403">
    <property type="entry name" value="Cystatin/monellin"/>
    <property type="match status" value="1"/>
</dbReference>
<evidence type="ECO:0000313" key="6">
    <source>
        <dbReference type="RefSeq" id="XP_026680127.1"/>
    </source>
</evidence>
<dbReference type="GO" id="GO:0005737">
    <property type="term" value="C:cytoplasm"/>
    <property type="evidence" value="ECO:0007669"/>
    <property type="project" value="TreeGrafter"/>
</dbReference>
<name>A0A3Q0IV33_DIACI</name>
<gene>
    <name evidence="6" type="primary">LOC113467867</name>
</gene>
<protein>
    <submittedName>
        <fullName evidence="6">Cystatin-like</fullName>
    </submittedName>
</protein>
<dbReference type="STRING" id="121845.A0A3Q0IV33"/>
<dbReference type="RefSeq" id="XP_026680127.1">
    <property type="nucleotide sequence ID" value="XM_026824326.1"/>
</dbReference>
<dbReference type="AlphaFoldDB" id="A0A3Q0IV33"/>
<dbReference type="Proteomes" id="UP000079169">
    <property type="component" value="Unplaced"/>
</dbReference>
<dbReference type="InterPro" id="IPR000010">
    <property type="entry name" value="Cystatin_dom"/>
</dbReference>
<accession>A0A3Q0IV33</accession>
<dbReference type="GO" id="GO:0031982">
    <property type="term" value="C:vesicle"/>
    <property type="evidence" value="ECO:0007669"/>
    <property type="project" value="TreeGrafter"/>
</dbReference>
<dbReference type="GeneID" id="113467867"/>
<reference evidence="6" key="1">
    <citation type="submission" date="2025-08" db="UniProtKB">
        <authorList>
            <consortium name="RefSeq"/>
        </authorList>
    </citation>
    <scope>IDENTIFICATION</scope>
</reference>
<dbReference type="PANTHER" id="PTHR46186:SF2">
    <property type="entry name" value="CYSTATIN"/>
    <property type="match status" value="1"/>
</dbReference>
<proteinExistence type="inferred from homology"/>
<evidence type="ECO:0000256" key="1">
    <source>
        <dbReference type="ARBA" id="ARBA00009403"/>
    </source>
</evidence>
<dbReference type="PANTHER" id="PTHR46186">
    <property type="entry name" value="CYSTATIN"/>
    <property type="match status" value="1"/>
</dbReference>
<keyword evidence="3" id="KW-0789">Thiol protease inhibitor</keyword>
<evidence type="ECO:0000313" key="5">
    <source>
        <dbReference type="Proteomes" id="UP000079169"/>
    </source>
</evidence>
<feature type="domain" description="Cystatin" evidence="4">
    <location>
        <begin position="100"/>
        <end position="212"/>
    </location>
</feature>